<comment type="subcellular location">
    <subcellularLocation>
        <location evidence="1">Membrane</location>
    </subcellularLocation>
</comment>
<feature type="domain" description="Peptidase S12 Pab87-related C-terminal" evidence="5">
    <location>
        <begin position="361"/>
        <end position="442"/>
    </location>
</feature>
<keyword evidence="3" id="KW-0732">Signal</keyword>
<evidence type="ECO:0000259" key="5">
    <source>
        <dbReference type="Pfam" id="PF11954"/>
    </source>
</evidence>
<dbReference type="RefSeq" id="WP_014222596.1">
    <property type="nucleotide sequence ID" value="NZ_LWBO01000001.1"/>
</dbReference>
<evidence type="ECO:0000313" key="6">
    <source>
        <dbReference type="EMBL" id="OQP55034.1"/>
    </source>
</evidence>
<organism evidence="6 7">
    <name type="scientific">Niastella koreensis</name>
    <dbReference type="NCBI Taxonomy" id="354356"/>
    <lineage>
        <taxon>Bacteria</taxon>
        <taxon>Pseudomonadati</taxon>
        <taxon>Bacteroidota</taxon>
        <taxon>Chitinophagia</taxon>
        <taxon>Chitinophagales</taxon>
        <taxon>Chitinophagaceae</taxon>
        <taxon>Niastella</taxon>
    </lineage>
</organism>
<dbReference type="SUPFAM" id="SSF56601">
    <property type="entry name" value="beta-lactamase/transpeptidase-like"/>
    <property type="match status" value="1"/>
</dbReference>
<feature type="signal peptide" evidence="3">
    <location>
        <begin position="1"/>
        <end position="19"/>
    </location>
</feature>
<evidence type="ECO:0000259" key="4">
    <source>
        <dbReference type="Pfam" id="PF00144"/>
    </source>
</evidence>
<dbReference type="InterPro" id="IPR001466">
    <property type="entry name" value="Beta-lactam-related"/>
</dbReference>
<feature type="domain" description="Beta-lactamase-related" evidence="4">
    <location>
        <begin position="39"/>
        <end position="333"/>
    </location>
</feature>
<sequence>MKPLYLLAPALLLTRALCAQSTAEKLAEYMDAAYKAKLFNGVVLATRNDSILLAKGYGWRDYENRIPHDTNYVFCIGSITKSFTSVVILYLREQGKLKLTDSLGKYFPAYKNGSKVTLKDLLSHTSGIIDYTGQDNFAEDIIYKPYTQQDFWKYIKDEPLDFDPGTAFSCSYSNYMILGYLIEKVTGKSYEQNVREVIFNKAGMTHSGFDYKNLQSPYKTVGYDVLNDSVHIRSRIPDSSAAYAAGGIYSTVADLFRFHIALRSNRIISRQSQEEAYTNNKEGYNYGWYIRDWPNGKLVGYKGGTIGYNTLFTRGLANNSCIVAFSNDFSSSNNPESDLSAYDAAFWQIIGGASNIYYIPRVAIKSNPATLPQYTGTYKMDSTAGFIIDVTVKDDHLQAIFNNGQPYIFYEEKKDFFFTKQSNSQLEFERDGNGKITDVLLYFNKRKVPHLKIK</sequence>
<dbReference type="InterPro" id="IPR050491">
    <property type="entry name" value="AmpC-like"/>
</dbReference>
<dbReference type="Gene3D" id="3.40.710.10">
    <property type="entry name" value="DD-peptidase/beta-lactamase superfamily"/>
    <property type="match status" value="1"/>
</dbReference>
<accession>A0ABX3P4C4</accession>
<evidence type="ECO:0000256" key="1">
    <source>
        <dbReference type="ARBA" id="ARBA00004370"/>
    </source>
</evidence>
<dbReference type="Pfam" id="PF11954">
    <property type="entry name" value="DUF3471"/>
    <property type="match status" value="1"/>
</dbReference>
<evidence type="ECO:0000256" key="3">
    <source>
        <dbReference type="SAM" id="SignalP"/>
    </source>
</evidence>
<dbReference type="InterPro" id="IPR012338">
    <property type="entry name" value="Beta-lactam/transpept-like"/>
</dbReference>
<dbReference type="InterPro" id="IPR021860">
    <property type="entry name" value="Peptidase_S12_Pab87-rel_C"/>
</dbReference>
<protein>
    <recommendedName>
        <fullName evidence="8">Beta-lactamase</fullName>
    </recommendedName>
</protein>
<dbReference type="EMBL" id="LWBO01000001">
    <property type="protein sequence ID" value="OQP55034.1"/>
    <property type="molecule type" value="Genomic_DNA"/>
</dbReference>
<reference evidence="6 7" key="1">
    <citation type="submission" date="2016-04" db="EMBL/GenBank/DDBJ databases">
        <authorList>
            <person name="Chen L."/>
            <person name="Zhuang W."/>
            <person name="Wang G."/>
        </authorList>
    </citation>
    <scope>NUCLEOTIDE SEQUENCE [LARGE SCALE GENOMIC DNA]</scope>
    <source>
        <strain evidence="7">GR20</strain>
    </source>
</reference>
<dbReference type="PANTHER" id="PTHR46825:SF11">
    <property type="entry name" value="PENICILLIN-BINDING PROTEIN 4"/>
    <property type="match status" value="1"/>
</dbReference>
<dbReference type="Proteomes" id="UP000192277">
    <property type="component" value="Unassembled WGS sequence"/>
</dbReference>
<evidence type="ECO:0000313" key="7">
    <source>
        <dbReference type="Proteomes" id="UP000192277"/>
    </source>
</evidence>
<evidence type="ECO:0000256" key="2">
    <source>
        <dbReference type="ARBA" id="ARBA00023136"/>
    </source>
</evidence>
<feature type="chain" id="PRO_5045736480" description="Beta-lactamase" evidence="3">
    <location>
        <begin position="20"/>
        <end position="454"/>
    </location>
</feature>
<proteinExistence type="predicted"/>
<keyword evidence="7" id="KW-1185">Reference proteome</keyword>
<keyword evidence="2" id="KW-0472">Membrane</keyword>
<gene>
    <name evidence="6" type="ORF">A4D02_01565</name>
</gene>
<name>A0ABX3P4C4_9BACT</name>
<dbReference type="PANTHER" id="PTHR46825">
    <property type="entry name" value="D-ALANYL-D-ALANINE-CARBOXYPEPTIDASE/ENDOPEPTIDASE AMPH"/>
    <property type="match status" value="1"/>
</dbReference>
<comment type="caution">
    <text evidence="6">The sequence shown here is derived from an EMBL/GenBank/DDBJ whole genome shotgun (WGS) entry which is preliminary data.</text>
</comment>
<evidence type="ECO:0008006" key="8">
    <source>
        <dbReference type="Google" id="ProtNLM"/>
    </source>
</evidence>
<dbReference type="Pfam" id="PF00144">
    <property type="entry name" value="Beta-lactamase"/>
    <property type="match status" value="1"/>
</dbReference>